<dbReference type="Proteomes" id="UP000319829">
    <property type="component" value="Unassembled WGS sequence"/>
</dbReference>
<proteinExistence type="predicted"/>
<comment type="caution">
    <text evidence="3">The sequence shown here is derived from an EMBL/GenBank/DDBJ whole genome shotgun (WGS) entry which is preliminary data.</text>
</comment>
<evidence type="ECO:0000313" key="5">
    <source>
        <dbReference type="Proteomes" id="UP000319829"/>
    </source>
</evidence>
<evidence type="ECO:0000313" key="4">
    <source>
        <dbReference type="Proteomes" id="UP000317366"/>
    </source>
</evidence>
<dbReference type="EMBL" id="VBOX01000016">
    <property type="protein sequence ID" value="TMQ65733.1"/>
    <property type="molecule type" value="Genomic_DNA"/>
</dbReference>
<keyword evidence="1" id="KW-0472">Membrane</keyword>
<reference evidence="4 5" key="1">
    <citation type="journal article" date="2019" name="Nat. Microbiol.">
        <title>Mediterranean grassland soil C-N compound turnover is dependent on rainfall and depth, and is mediated by genomically divergent microorganisms.</title>
        <authorList>
            <person name="Diamond S."/>
            <person name="Andeer P.F."/>
            <person name="Li Z."/>
            <person name="Crits-Christoph A."/>
            <person name="Burstein D."/>
            <person name="Anantharaman K."/>
            <person name="Lane K.R."/>
            <person name="Thomas B.C."/>
            <person name="Pan C."/>
            <person name="Northen T.R."/>
            <person name="Banfield J.F."/>
        </authorList>
    </citation>
    <scope>NUCLEOTIDE SEQUENCE [LARGE SCALE GENOMIC DNA]</scope>
    <source>
        <strain evidence="2">WS_4</strain>
        <strain evidence="3">WS_7</strain>
    </source>
</reference>
<evidence type="ECO:0000313" key="3">
    <source>
        <dbReference type="EMBL" id="TMQ65733.1"/>
    </source>
</evidence>
<keyword evidence="1" id="KW-1133">Transmembrane helix</keyword>
<feature type="transmembrane region" description="Helical" evidence="1">
    <location>
        <begin position="148"/>
        <end position="169"/>
    </location>
</feature>
<dbReference type="AlphaFoldDB" id="A0A538TQ23"/>
<organism evidence="3 4">
    <name type="scientific">Eiseniibacteriota bacterium</name>
    <dbReference type="NCBI Taxonomy" id="2212470"/>
    <lineage>
        <taxon>Bacteria</taxon>
        <taxon>Candidatus Eiseniibacteriota</taxon>
    </lineage>
</organism>
<name>A0A538TQ23_UNCEI</name>
<dbReference type="Proteomes" id="UP000317366">
    <property type="component" value="Unassembled WGS sequence"/>
</dbReference>
<keyword evidence="1" id="KW-0812">Transmembrane</keyword>
<evidence type="ECO:0008006" key="6">
    <source>
        <dbReference type="Google" id="ProtNLM"/>
    </source>
</evidence>
<gene>
    <name evidence="2" type="ORF">E6K74_02670</name>
    <name evidence="3" type="ORF">E6K77_02360</name>
</gene>
<dbReference type="EMBL" id="VBOU01000017">
    <property type="protein sequence ID" value="TMQ55632.1"/>
    <property type="molecule type" value="Genomic_DNA"/>
</dbReference>
<evidence type="ECO:0000256" key="1">
    <source>
        <dbReference type="SAM" id="Phobius"/>
    </source>
</evidence>
<sequence>MNCADLKRWLNEGMPRGSERDVGEHAERCPGCAASLHAQLEIDALLRGEGRGRVEAPPRFVDRVMAEVLAADRSAPRIELWPALPALPWWAQAAADPATVLACVLVALLAWRIDWLGDLARLAGNLGSRYVTQPLGQTWSTMGLDRPAVTLGFELIAIPALAWGSLVLYRWTERILRRSTRA</sequence>
<accession>A0A538TQ23</accession>
<evidence type="ECO:0000313" key="2">
    <source>
        <dbReference type="EMBL" id="TMQ55632.1"/>
    </source>
</evidence>
<protein>
    <recommendedName>
        <fullName evidence="6">Zinc-finger domain-containing protein</fullName>
    </recommendedName>
</protein>